<sequence length="163" mass="17808">MAVRLNPLNPKATNTVINRPEMVAHQPKSSLPFNAYSNALAQTPFCTPNQPSELIAIANPIMAEPIRPKPHHLDNILVGNPSRHPISPNPRPINSRIKLPSSVANIACQNVIAWPNVAPRINCESEVLAPIRIKTTENKSERAKGGILSSECSLSISIFLYII</sequence>
<evidence type="ECO:0000313" key="1">
    <source>
        <dbReference type="EMBL" id="CBA73330.1"/>
    </source>
</evidence>
<protein>
    <submittedName>
        <fullName evidence="1">Uncharacterized protein</fullName>
    </submittedName>
</protein>
<name>D2TZT6_9GAMM</name>
<accession>D2TZT6</accession>
<proteinExistence type="predicted"/>
<reference evidence="1" key="1">
    <citation type="journal article" date="2010" name="Insect Mol. Biol.">
        <title>The draft genome sequence of Arsenophonus nasoniae, son-killer bacterium of Nasonia vitripennis, reveals genes associated with virulence and symbiosis.</title>
        <authorList>
            <person name="Wilkes T."/>
            <person name="Darby A.C."/>
            <person name="Choi J."/>
            <person name="Colborne J.K."/>
            <person name="Werren J.H."/>
            <person name="Hurst G.D.D."/>
        </authorList>
    </citation>
    <scope>NUCLEOTIDE SEQUENCE</scope>
</reference>
<dbReference type="EMBL" id="FN545195">
    <property type="protein sequence ID" value="CBA73330.1"/>
    <property type="molecule type" value="Genomic_DNA"/>
</dbReference>
<gene>
    <name evidence="1" type="ORF">ARN_17180</name>
</gene>
<organism evidence="1">
    <name type="scientific">Arsenophonus nasoniae</name>
    <name type="common">son-killer infecting Nasonia vitripennis</name>
    <dbReference type="NCBI Taxonomy" id="638"/>
    <lineage>
        <taxon>Bacteria</taxon>
        <taxon>Pseudomonadati</taxon>
        <taxon>Pseudomonadota</taxon>
        <taxon>Gammaproteobacteria</taxon>
        <taxon>Enterobacterales</taxon>
        <taxon>Morganellaceae</taxon>
        <taxon>Arsenophonus</taxon>
    </lineage>
</organism>
<dbReference type="AlphaFoldDB" id="D2TZT6"/>